<dbReference type="Proteomes" id="UP001470230">
    <property type="component" value="Unassembled WGS sequence"/>
</dbReference>
<evidence type="ECO:0000313" key="2">
    <source>
        <dbReference type="EMBL" id="KAK8891788.1"/>
    </source>
</evidence>
<feature type="compositionally biased region" description="Acidic residues" evidence="1">
    <location>
        <begin position="836"/>
        <end position="859"/>
    </location>
</feature>
<evidence type="ECO:0008006" key="4">
    <source>
        <dbReference type="Google" id="ProtNLM"/>
    </source>
</evidence>
<organism evidence="2 3">
    <name type="scientific">Tritrichomonas musculus</name>
    <dbReference type="NCBI Taxonomy" id="1915356"/>
    <lineage>
        <taxon>Eukaryota</taxon>
        <taxon>Metamonada</taxon>
        <taxon>Parabasalia</taxon>
        <taxon>Tritrichomonadida</taxon>
        <taxon>Tritrichomonadidae</taxon>
        <taxon>Tritrichomonas</taxon>
    </lineage>
</organism>
<feature type="compositionally biased region" description="Polar residues" evidence="1">
    <location>
        <begin position="665"/>
        <end position="674"/>
    </location>
</feature>
<dbReference type="EMBL" id="JAPFFF010000004">
    <property type="protein sequence ID" value="KAK8891788.1"/>
    <property type="molecule type" value="Genomic_DNA"/>
</dbReference>
<feature type="region of interest" description="Disordered" evidence="1">
    <location>
        <begin position="645"/>
        <end position="688"/>
    </location>
</feature>
<feature type="compositionally biased region" description="Acidic residues" evidence="1">
    <location>
        <begin position="928"/>
        <end position="937"/>
    </location>
</feature>
<reference evidence="2 3" key="1">
    <citation type="submission" date="2024-04" db="EMBL/GenBank/DDBJ databases">
        <title>Tritrichomonas musculus Genome.</title>
        <authorList>
            <person name="Alves-Ferreira E."/>
            <person name="Grigg M."/>
            <person name="Lorenzi H."/>
            <person name="Galac M."/>
        </authorList>
    </citation>
    <scope>NUCLEOTIDE SEQUENCE [LARGE SCALE GENOMIC DNA]</scope>
    <source>
        <strain evidence="2 3">EAF2021</strain>
    </source>
</reference>
<feature type="region of interest" description="Disordered" evidence="1">
    <location>
        <begin position="520"/>
        <end position="543"/>
    </location>
</feature>
<accession>A0ABR2KKW6</accession>
<feature type="region of interest" description="Disordered" evidence="1">
    <location>
        <begin position="555"/>
        <end position="599"/>
    </location>
</feature>
<feature type="compositionally biased region" description="Acidic residues" evidence="1">
    <location>
        <begin position="578"/>
        <end position="590"/>
    </location>
</feature>
<feature type="compositionally biased region" description="Acidic residues" evidence="1">
    <location>
        <begin position="1024"/>
        <end position="1081"/>
    </location>
</feature>
<feature type="compositionally biased region" description="Polar residues" evidence="1">
    <location>
        <begin position="998"/>
        <end position="1017"/>
    </location>
</feature>
<feature type="compositionally biased region" description="Basic residues" evidence="1">
    <location>
        <begin position="866"/>
        <end position="885"/>
    </location>
</feature>
<feature type="compositionally biased region" description="Acidic residues" evidence="1">
    <location>
        <begin position="976"/>
        <end position="991"/>
    </location>
</feature>
<gene>
    <name evidence="2" type="ORF">M9Y10_029008</name>
</gene>
<comment type="caution">
    <text evidence="2">The sequence shown here is derived from an EMBL/GenBank/DDBJ whole genome shotgun (WGS) entry which is preliminary data.</text>
</comment>
<sequence length="1081" mass="125487">MNKYRYFIIPRFNPSYNIERLKDLNISKISSIHARYQEGKCCVVLVHTYTKHFEKEVRDSFQQLSTYKGYISIQEREVKSSTVYLLSTYLPHQKISGIKNLLNTFSEGCYRITPANKNSCSIYWRIDFKNIILAKHAINFFPNIPFGDDKIFVSSNPFDIPIIQFTEAALVQNYLNLNYERGSVEFLDRAFFPLEKRMSVALAKDNITARTIIMETNHSVIKKKSIRCQYYIDSTFMRYLYLYATKVETPDSFQDAREFYSQMEDFGPVFQVYVNTEGENSEFYVIFQSPKTLKKLFSTEIYACSFPKYSIYTIYNFPPNSNEKIVSMYLEKADITPCYIESFVESRILLPNFRIFIEKSDENAINSFFNSSDCIYENKTRPFCVQFLHEEEFESSCSQYINSSKTIQVPAINTKTISDVFNEYSRFGVINLIFYESKLSRYSITFNENSEYLKAKKYLESNFSAKNTIIIHKEKKAGLIISKKSNVIQITKAAGQSNLLSLPFLFNSDDEDYQNDIISRDSSLTTSPTQSQSESFDYILPPPPEPTIFNIQQSYKTTEQRKGSKSSKRNIKKNDQCSTDDEGIEEEEGSDKEPNFISQKPTKLANIFIQNCAENENDTETNQNRVKKVKKRIIKKRTVISSKAVRNRRNTIDSENDDEEEDSNFQTGFKNQARSNKKSRKINTQNDGQEIKIIKKKKVIKKSPIKRNIEESDDDDEDIIFVQTKSSRKQGKVNGVSNLINENTFNMRGSNQKIFTRKQIEIEEDNDENEVTRVPPRSSSKTAKKATNKNIIISKKKKSNETDENNDKTLYIPAKSNQKPVIIEFNKKSSMKNEMPEEEDKNENVEEYDYDNDDDDDEIPYVPPKPNKKPVKKVIKKKIITKKKIKNETDEEEEDENDEISFPPARSNRKPTKKIVYKKVSKRRKVNEEDDDEEDEENNTKKFRKSQKSNSKPSFSSNKLEENTILTKSAPQAFEGQDDQSDYDDDEDDEFIFVVNNKVGSNPFSQGSNTQSCAKNSNNYNVDVDVDDNFNDDVDDNFNDAVDDNFNDAVDDNFNDDVDDDDVDDDDDDFDDNFNDDYDVE</sequence>
<feature type="region of interest" description="Disordered" evidence="1">
    <location>
        <begin position="825"/>
        <end position="1081"/>
    </location>
</feature>
<proteinExistence type="predicted"/>
<feature type="compositionally biased region" description="Acidic residues" evidence="1">
    <location>
        <begin position="654"/>
        <end position="663"/>
    </location>
</feature>
<evidence type="ECO:0000313" key="3">
    <source>
        <dbReference type="Proteomes" id="UP001470230"/>
    </source>
</evidence>
<feature type="compositionally biased region" description="Basic residues" evidence="1">
    <location>
        <begin position="907"/>
        <end position="925"/>
    </location>
</feature>
<feature type="compositionally biased region" description="Low complexity" evidence="1">
    <location>
        <begin position="522"/>
        <end position="535"/>
    </location>
</feature>
<feature type="compositionally biased region" description="Low complexity" evidence="1">
    <location>
        <begin position="948"/>
        <end position="958"/>
    </location>
</feature>
<name>A0ABR2KKW6_9EUKA</name>
<evidence type="ECO:0000256" key="1">
    <source>
        <dbReference type="SAM" id="MobiDB-lite"/>
    </source>
</evidence>
<keyword evidence="3" id="KW-1185">Reference proteome</keyword>
<protein>
    <recommendedName>
        <fullName evidence="4">RRM domain-containing protein</fullName>
    </recommendedName>
</protein>
<feature type="compositionally biased region" description="Acidic residues" evidence="1">
    <location>
        <begin position="889"/>
        <end position="899"/>
    </location>
</feature>
<feature type="region of interest" description="Disordered" evidence="1">
    <location>
        <begin position="765"/>
        <end position="813"/>
    </location>
</feature>